<dbReference type="GO" id="GO:0006355">
    <property type="term" value="P:regulation of DNA-templated transcription"/>
    <property type="evidence" value="ECO:0007669"/>
    <property type="project" value="UniProtKB-ARBA"/>
</dbReference>
<dbReference type="SUPFAM" id="SSF46785">
    <property type="entry name" value="Winged helix' DNA-binding domain"/>
    <property type="match status" value="1"/>
</dbReference>
<dbReference type="InterPro" id="IPR019888">
    <property type="entry name" value="Tscrpt_reg_AsnC-like"/>
</dbReference>
<dbReference type="FunFam" id="1.10.10.10:FF:000186">
    <property type="entry name" value="AsnC family transcriptional regulator"/>
    <property type="match status" value="1"/>
</dbReference>
<evidence type="ECO:0000259" key="4">
    <source>
        <dbReference type="PROSITE" id="PS50956"/>
    </source>
</evidence>
<dbReference type="PROSITE" id="PS50956">
    <property type="entry name" value="HTH_ASNC_2"/>
    <property type="match status" value="1"/>
</dbReference>
<dbReference type="InterPro" id="IPR036390">
    <property type="entry name" value="WH_DNA-bd_sf"/>
</dbReference>
<evidence type="ECO:0000256" key="2">
    <source>
        <dbReference type="ARBA" id="ARBA00023125"/>
    </source>
</evidence>
<dbReference type="SUPFAM" id="SSF54909">
    <property type="entry name" value="Dimeric alpha+beta barrel"/>
    <property type="match status" value="1"/>
</dbReference>
<evidence type="ECO:0000313" key="5">
    <source>
        <dbReference type="EMBL" id="HEB96896.1"/>
    </source>
</evidence>
<keyword evidence="3" id="KW-0804">Transcription</keyword>
<dbReference type="Gene3D" id="1.10.10.10">
    <property type="entry name" value="Winged helix-like DNA-binding domain superfamily/Winged helix DNA-binding domain"/>
    <property type="match status" value="1"/>
</dbReference>
<dbReference type="SMART" id="SM00344">
    <property type="entry name" value="HTH_ASNC"/>
    <property type="match status" value="1"/>
</dbReference>
<dbReference type="PRINTS" id="PR00033">
    <property type="entry name" value="HTHASNC"/>
</dbReference>
<dbReference type="GO" id="GO:0005829">
    <property type="term" value="C:cytosol"/>
    <property type="evidence" value="ECO:0007669"/>
    <property type="project" value="TreeGrafter"/>
</dbReference>
<sequence>MAATELDRTDRRILNLLQRDGRMTNAELAGRVNLSASACLRRVQRLEQSGVIDRYVLLVRQEAVGKPTSVFVEISLDSQSDESLDAFERAVADCPEIMECFLMAGDSDYLLRLVVADARDYERIHRQHLSRFPHVARIRSNFALRTVCRKTALVL</sequence>
<dbReference type="GO" id="GO:0043565">
    <property type="term" value="F:sequence-specific DNA binding"/>
    <property type="evidence" value="ECO:0007669"/>
    <property type="project" value="InterPro"/>
</dbReference>
<dbReference type="AlphaFoldDB" id="A0A831RPM0"/>
<dbReference type="PANTHER" id="PTHR30154:SF34">
    <property type="entry name" value="TRANSCRIPTIONAL REGULATOR AZLB"/>
    <property type="match status" value="1"/>
</dbReference>
<dbReference type="EMBL" id="DRKP01000125">
    <property type="protein sequence ID" value="HEB96896.1"/>
    <property type="molecule type" value="Genomic_DNA"/>
</dbReference>
<comment type="caution">
    <text evidence="5">The sequence shown here is derived from an EMBL/GenBank/DDBJ whole genome shotgun (WGS) entry which is preliminary data.</text>
</comment>
<dbReference type="Proteomes" id="UP000886251">
    <property type="component" value="Unassembled WGS sequence"/>
</dbReference>
<dbReference type="Pfam" id="PF13412">
    <property type="entry name" value="HTH_24"/>
    <property type="match status" value="1"/>
</dbReference>
<dbReference type="GO" id="GO:0043200">
    <property type="term" value="P:response to amino acid"/>
    <property type="evidence" value="ECO:0007669"/>
    <property type="project" value="TreeGrafter"/>
</dbReference>
<dbReference type="InterPro" id="IPR019885">
    <property type="entry name" value="Tscrpt_reg_HTH_AsnC-type_CS"/>
</dbReference>
<dbReference type="InterPro" id="IPR019887">
    <property type="entry name" value="Tscrpt_reg_AsnC/Lrp_C"/>
</dbReference>
<keyword evidence="2" id="KW-0238">DNA-binding</keyword>
<dbReference type="PROSITE" id="PS00519">
    <property type="entry name" value="HTH_ASNC_1"/>
    <property type="match status" value="1"/>
</dbReference>
<organism evidence="5">
    <name type="scientific">Sedimenticola thiotaurini</name>
    <dbReference type="NCBI Taxonomy" id="1543721"/>
    <lineage>
        <taxon>Bacteria</taxon>
        <taxon>Pseudomonadati</taxon>
        <taxon>Pseudomonadota</taxon>
        <taxon>Gammaproteobacteria</taxon>
        <taxon>Chromatiales</taxon>
        <taxon>Sedimenticolaceae</taxon>
        <taxon>Sedimenticola</taxon>
    </lineage>
</organism>
<dbReference type="CDD" id="cd00090">
    <property type="entry name" value="HTH_ARSR"/>
    <property type="match status" value="1"/>
</dbReference>
<evidence type="ECO:0000256" key="1">
    <source>
        <dbReference type="ARBA" id="ARBA00023015"/>
    </source>
</evidence>
<dbReference type="InterPro" id="IPR011991">
    <property type="entry name" value="ArsR-like_HTH"/>
</dbReference>
<dbReference type="InterPro" id="IPR000485">
    <property type="entry name" value="AsnC-type_HTH_dom"/>
</dbReference>
<protein>
    <submittedName>
        <fullName evidence="5">Lrp/AsnC family transcriptional regulator</fullName>
    </submittedName>
</protein>
<reference evidence="5" key="1">
    <citation type="journal article" date="2020" name="mSystems">
        <title>Genome- and Community-Level Interaction Insights into Carbon Utilization and Element Cycling Functions of Hydrothermarchaeota in Hydrothermal Sediment.</title>
        <authorList>
            <person name="Zhou Z."/>
            <person name="Liu Y."/>
            <person name="Xu W."/>
            <person name="Pan J."/>
            <person name="Luo Z.H."/>
            <person name="Li M."/>
        </authorList>
    </citation>
    <scope>NUCLEOTIDE SEQUENCE [LARGE SCALE GENOMIC DNA]</scope>
    <source>
        <strain evidence="5">HyVt-443</strain>
    </source>
</reference>
<dbReference type="Gene3D" id="3.30.70.920">
    <property type="match status" value="1"/>
</dbReference>
<gene>
    <name evidence="5" type="ORF">ENI96_10765</name>
</gene>
<dbReference type="InterPro" id="IPR036388">
    <property type="entry name" value="WH-like_DNA-bd_sf"/>
</dbReference>
<evidence type="ECO:0000256" key="3">
    <source>
        <dbReference type="ARBA" id="ARBA00023163"/>
    </source>
</evidence>
<accession>A0A831RPM0</accession>
<proteinExistence type="predicted"/>
<name>A0A831RPM0_9GAMM</name>
<keyword evidence="1" id="KW-0805">Transcription regulation</keyword>
<dbReference type="PANTHER" id="PTHR30154">
    <property type="entry name" value="LEUCINE-RESPONSIVE REGULATORY PROTEIN"/>
    <property type="match status" value="1"/>
</dbReference>
<dbReference type="InterPro" id="IPR011008">
    <property type="entry name" value="Dimeric_a/b-barrel"/>
</dbReference>
<dbReference type="Pfam" id="PF01037">
    <property type="entry name" value="AsnC_trans_reg"/>
    <property type="match status" value="1"/>
</dbReference>
<feature type="domain" description="HTH asnC-type" evidence="4">
    <location>
        <begin position="6"/>
        <end position="67"/>
    </location>
</feature>